<comment type="caution">
    <text evidence="2">The sequence shown here is derived from an EMBL/GenBank/DDBJ whole genome shotgun (WGS) entry which is preliminary data.</text>
</comment>
<proteinExistence type="predicted"/>
<feature type="region of interest" description="Disordered" evidence="1">
    <location>
        <begin position="1"/>
        <end position="53"/>
    </location>
</feature>
<feature type="compositionally biased region" description="Basic and acidic residues" evidence="1">
    <location>
        <begin position="18"/>
        <end position="28"/>
    </location>
</feature>
<accession>A0AAW1PMW9</accession>
<dbReference type="Proteomes" id="UP001465755">
    <property type="component" value="Unassembled WGS sequence"/>
</dbReference>
<keyword evidence="3" id="KW-1185">Reference proteome</keyword>
<sequence length="405" mass="44577">MASEHDALVETGSQQTVDIDRAQLDRVPSDSTVVLETRSQDGGSSSDTTDYHTDEDRAAWTFSRTELPSLRFEPKAGELRKVFTGASATRDGPVVVSPDGSQFASLTVDGGASFLEDVLMSCEGQKELGKVLTWSNDLTMALLSEPSQLDEHAWLPVLSRERHMLIVDVHTGETRRHLTTQVDKSIMCNYWFSPNDEYIAYNCTRPFGVNVISIAAGALCLHKDITMDAFEPCLPGSLPGFINGTQALVSISLKSLLHWSPDSATIVYPTNSYDLAITKVSNGDTIDVDLRQYLELQRPTDISADDEYYRCMASGVTIDVSPDSQFAFLALPHRISRALMLCMATGEVVVDIHLGTPTTNTRCFWRDCSRKATITGFRMPSEAEDQSSKFSVVSKLDLTRALAEP</sequence>
<dbReference type="EMBL" id="JALJOQ010000013">
    <property type="protein sequence ID" value="KAK9810894.1"/>
    <property type="molecule type" value="Genomic_DNA"/>
</dbReference>
<dbReference type="AlphaFoldDB" id="A0AAW1PMW9"/>
<name>A0AAW1PMW9_9CHLO</name>
<dbReference type="SUPFAM" id="SSF82171">
    <property type="entry name" value="DPP6 N-terminal domain-like"/>
    <property type="match status" value="1"/>
</dbReference>
<evidence type="ECO:0000256" key="1">
    <source>
        <dbReference type="SAM" id="MobiDB-lite"/>
    </source>
</evidence>
<reference evidence="2 3" key="1">
    <citation type="journal article" date="2024" name="Nat. Commun.">
        <title>Phylogenomics reveals the evolutionary origins of lichenization in chlorophyte algae.</title>
        <authorList>
            <person name="Puginier C."/>
            <person name="Libourel C."/>
            <person name="Otte J."/>
            <person name="Skaloud P."/>
            <person name="Haon M."/>
            <person name="Grisel S."/>
            <person name="Petersen M."/>
            <person name="Berrin J.G."/>
            <person name="Delaux P.M."/>
            <person name="Dal Grande F."/>
            <person name="Keller J."/>
        </authorList>
    </citation>
    <scope>NUCLEOTIDE SEQUENCE [LARGE SCALE GENOMIC DNA]</scope>
    <source>
        <strain evidence="2 3">SAG 2036</strain>
    </source>
</reference>
<evidence type="ECO:0000313" key="3">
    <source>
        <dbReference type="Proteomes" id="UP001465755"/>
    </source>
</evidence>
<evidence type="ECO:0000313" key="2">
    <source>
        <dbReference type="EMBL" id="KAK9810894.1"/>
    </source>
</evidence>
<gene>
    <name evidence="2" type="ORF">WJX73_006249</name>
</gene>
<organism evidence="2 3">
    <name type="scientific">Symbiochloris irregularis</name>
    <dbReference type="NCBI Taxonomy" id="706552"/>
    <lineage>
        <taxon>Eukaryota</taxon>
        <taxon>Viridiplantae</taxon>
        <taxon>Chlorophyta</taxon>
        <taxon>core chlorophytes</taxon>
        <taxon>Trebouxiophyceae</taxon>
        <taxon>Trebouxiales</taxon>
        <taxon>Trebouxiaceae</taxon>
        <taxon>Symbiochloris</taxon>
    </lineage>
</organism>
<protein>
    <submittedName>
        <fullName evidence="2">Uncharacterized protein</fullName>
    </submittedName>
</protein>